<evidence type="ECO:0000313" key="18">
    <source>
        <dbReference type="EMBL" id="KAK5639073.1"/>
    </source>
</evidence>
<comment type="subcellular location">
    <subcellularLocation>
        <location evidence="1">Membrane</location>
        <topology evidence="1">Single-pass type I membrane protein</topology>
    </subcellularLocation>
</comment>
<dbReference type="Gene3D" id="3.30.450.20">
    <property type="entry name" value="PAS domain"/>
    <property type="match status" value="1"/>
</dbReference>
<keyword evidence="9" id="KW-0851">Voltage-gated channel</keyword>
<keyword evidence="5" id="KW-0812">Transmembrane</keyword>
<accession>A0AAN7V1T6</accession>
<evidence type="ECO:0000256" key="3">
    <source>
        <dbReference type="ARBA" id="ARBA00022568"/>
    </source>
</evidence>
<dbReference type="Pfam" id="PF13519">
    <property type="entry name" value="VWA_2"/>
    <property type="match status" value="1"/>
</dbReference>
<evidence type="ECO:0000256" key="4">
    <source>
        <dbReference type="ARBA" id="ARBA00022673"/>
    </source>
</evidence>
<evidence type="ECO:0000256" key="8">
    <source>
        <dbReference type="ARBA" id="ARBA00022837"/>
    </source>
</evidence>
<dbReference type="PROSITE" id="PS50234">
    <property type="entry name" value="VWFA"/>
    <property type="match status" value="1"/>
</dbReference>
<dbReference type="InterPro" id="IPR013680">
    <property type="entry name" value="VDCC_a2/dsu"/>
</dbReference>
<keyword evidence="10" id="KW-1133">Transmembrane helix</keyword>
<organism evidence="18 19">
    <name type="scientific">Pyrocoelia pectoralis</name>
    <dbReference type="NCBI Taxonomy" id="417401"/>
    <lineage>
        <taxon>Eukaryota</taxon>
        <taxon>Metazoa</taxon>
        <taxon>Ecdysozoa</taxon>
        <taxon>Arthropoda</taxon>
        <taxon>Hexapoda</taxon>
        <taxon>Insecta</taxon>
        <taxon>Pterygota</taxon>
        <taxon>Neoptera</taxon>
        <taxon>Endopterygota</taxon>
        <taxon>Coleoptera</taxon>
        <taxon>Polyphaga</taxon>
        <taxon>Elateriformia</taxon>
        <taxon>Elateroidea</taxon>
        <taxon>Lampyridae</taxon>
        <taxon>Lampyrinae</taxon>
        <taxon>Pyrocoelia</taxon>
    </lineage>
</organism>
<dbReference type="GO" id="GO:0046872">
    <property type="term" value="F:metal ion binding"/>
    <property type="evidence" value="ECO:0007669"/>
    <property type="project" value="UniProtKB-KW"/>
</dbReference>
<keyword evidence="15" id="KW-0407">Ion channel</keyword>
<keyword evidence="8" id="KW-0106">Calcium</keyword>
<protein>
    <recommendedName>
        <fullName evidence="17">VWFA domain-containing protein</fullName>
    </recommendedName>
</protein>
<keyword evidence="4" id="KW-0107">Calcium channel</keyword>
<dbReference type="PANTHER" id="PTHR10166">
    <property type="entry name" value="VOLTAGE-DEPENDENT CALCIUM CHANNEL SUBUNIT ALPHA-2/DELTA-RELATED"/>
    <property type="match status" value="1"/>
</dbReference>
<keyword evidence="3" id="KW-0109">Calcium transport</keyword>
<evidence type="ECO:0000256" key="9">
    <source>
        <dbReference type="ARBA" id="ARBA00022882"/>
    </source>
</evidence>
<dbReference type="SUPFAM" id="SSF53300">
    <property type="entry name" value="vWA-like"/>
    <property type="match status" value="1"/>
</dbReference>
<gene>
    <name evidence="18" type="ORF">RI129_011565</name>
</gene>
<evidence type="ECO:0000256" key="14">
    <source>
        <dbReference type="ARBA" id="ARBA00023180"/>
    </source>
</evidence>
<feature type="signal peptide" evidence="16">
    <location>
        <begin position="1"/>
        <end position="25"/>
    </location>
</feature>
<evidence type="ECO:0000256" key="11">
    <source>
        <dbReference type="ARBA" id="ARBA00023065"/>
    </source>
</evidence>
<dbReference type="GO" id="GO:0005891">
    <property type="term" value="C:voltage-gated calcium channel complex"/>
    <property type="evidence" value="ECO:0007669"/>
    <property type="project" value="TreeGrafter"/>
</dbReference>
<keyword evidence="11" id="KW-0406">Ion transport</keyword>
<keyword evidence="19" id="KW-1185">Reference proteome</keyword>
<dbReference type="InterPro" id="IPR036465">
    <property type="entry name" value="vWFA_dom_sf"/>
</dbReference>
<dbReference type="Proteomes" id="UP001329430">
    <property type="component" value="Chromosome 9"/>
</dbReference>
<dbReference type="InterPro" id="IPR002035">
    <property type="entry name" value="VWF_A"/>
</dbReference>
<evidence type="ECO:0000256" key="2">
    <source>
        <dbReference type="ARBA" id="ARBA00022448"/>
    </source>
</evidence>
<evidence type="ECO:0000313" key="19">
    <source>
        <dbReference type="Proteomes" id="UP001329430"/>
    </source>
</evidence>
<feature type="domain" description="VWFA" evidence="17">
    <location>
        <begin position="241"/>
        <end position="434"/>
    </location>
</feature>
<keyword evidence="6" id="KW-0479">Metal-binding</keyword>
<evidence type="ECO:0000259" key="17">
    <source>
        <dbReference type="PROSITE" id="PS50234"/>
    </source>
</evidence>
<keyword evidence="13" id="KW-1015">Disulfide bond</keyword>
<evidence type="ECO:0000256" key="12">
    <source>
        <dbReference type="ARBA" id="ARBA00023136"/>
    </source>
</evidence>
<sequence>MKLQYTIICAASLFVVLNFPQSTKCMTQGDLISQWAEKLGEQLWNLGTVVTKRLDIENSYAFVNPETKDPEKIINDIVKNVSAMMMKKRKAVVCILKKAEMAAAEFELSDTDRNYTYYRSNPPNGKNIEDKDVNMYLHMDLDNDTHFFNIPVNKSHSSVHVPTNIYQRHEEAETAIKWSEVLDEVFIQNYRADPALTWQYFGSSSGVMRHYPAMNWTISDKGLFDCRIRTWFIEAATCTKDVVILLDNSGSMQGWSKHISFLIVNTILQTLSNNDYINVMNYSETVDYLIPCFEGKLVQATEENIKVILDALPYLEPINKSNVDLALIGAFGLLQHYREVRNCSTNQRMCNQAIMLISDGIPNNISDIIEEYNRVGNDSIPIRIFTYLVGKEPTHLEESMWIACTNRGYHCHVDALEQVTQAVYKYVMVLARPLVLQAEKNPLSWTHAYVDETFSSGNEEFEQYRLLTSVAGPAFNKKSNNTNKKKAELLGVAGTDVPIGDIAKLMFPYKTGANSHSFIVSNNGYVLKHPGLSPMFDGELTVNYNSIDLTEVEQMDDGADPRVIGNELAELRTAMVKGEKGVLHDLKLKFHYDNMRRVSREVNDYYYAPIKGTPFSIGFAIPDLYGNYSIEVEDKLETYKHSFVNITSFFNGTNWKIHPQWVYCKYHYLEGHEYESPEKELLHFLSKINTEGFKWTMQYEEEEEEEEDDINLDDLNDDAYYCDKNLVQHLVFDANITKLAFEEPWTYRTEEEHQLLKLYNATLRFVATMSGFTRWEYIGDVRPTSPTFGDLYSRAIDERFYKTAVIEHRYNNYSFVYTTPLEVKYDEHLLVTASHAIFLTQDDKEAPGAVVGYQFSHSHLRQQFSKIVTSPSPAVKYNFNIYLNNICDIQITLQCRDCLKCEEELECYIIDQSGYIVVAKEKYHTGQFFGMIQGVTMETMVNLHIFEKITVRDYQAICYYPQWIKGSSNALTTPLRYFVWSIKWILGQIAWISFKLNIPLIWDSKYFFINAQDLSASPPTKSTTKKCLKNCKEEEERWHEQNKIPVHETRRTACELERNLYVFNNKLFRTSNPYPEELRKEGCKRPFYLKQIPHTNLLLIAINIEEEETCYFMHSNALQDIVYENDTTFPCQKLYLNNLPRSPLTGCYNEHPLESEIDDCGKTGRITFYTNLLIISTFIFSVQTLCY</sequence>
<evidence type="ECO:0000256" key="15">
    <source>
        <dbReference type="ARBA" id="ARBA00023303"/>
    </source>
</evidence>
<evidence type="ECO:0000256" key="7">
    <source>
        <dbReference type="ARBA" id="ARBA00022729"/>
    </source>
</evidence>
<feature type="chain" id="PRO_5042869603" description="VWFA domain-containing protein" evidence="16">
    <location>
        <begin position="26"/>
        <end position="1187"/>
    </location>
</feature>
<dbReference type="Pfam" id="PF08399">
    <property type="entry name" value="VWA_N"/>
    <property type="match status" value="1"/>
</dbReference>
<evidence type="ECO:0000256" key="1">
    <source>
        <dbReference type="ARBA" id="ARBA00004479"/>
    </source>
</evidence>
<dbReference type="InterPro" id="IPR051173">
    <property type="entry name" value="Ca_channel_alpha-2/delta"/>
</dbReference>
<keyword evidence="12" id="KW-0472">Membrane</keyword>
<dbReference type="Pfam" id="PF08473">
    <property type="entry name" value="VGCC_alpha2"/>
    <property type="match status" value="1"/>
</dbReference>
<comment type="caution">
    <text evidence="18">The sequence shown here is derived from an EMBL/GenBank/DDBJ whole genome shotgun (WGS) entry which is preliminary data.</text>
</comment>
<proteinExistence type="predicted"/>
<evidence type="ECO:0000256" key="16">
    <source>
        <dbReference type="SAM" id="SignalP"/>
    </source>
</evidence>
<keyword evidence="2" id="KW-0813">Transport</keyword>
<name>A0AAN7V1T6_9COLE</name>
<evidence type="ECO:0000256" key="6">
    <source>
        <dbReference type="ARBA" id="ARBA00022723"/>
    </source>
</evidence>
<dbReference type="EMBL" id="JAVRBK010000009">
    <property type="protein sequence ID" value="KAK5639073.1"/>
    <property type="molecule type" value="Genomic_DNA"/>
</dbReference>
<evidence type="ECO:0000256" key="13">
    <source>
        <dbReference type="ARBA" id="ARBA00023157"/>
    </source>
</evidence>
<dbReference type="GO" id="GO:0005245">
    <property type="term" value="F:voltage-gated calcium channel activity"/>
    <property type="evidence" value="ECO:0007669"/>
    <property type="project" value="TreeGrafter"/>
</dbReference>
<evidence type="ECO:0000256" key="5">
    <source>
        <dbReference type="ARBA" id="ARBA00022692"/>
    </source>
</evidence>
<reference evidence="18 19" key="1">
    <citation type="journal article" date="2024" name="Insects">
        <title>An Improved Chromosome-Level Genome Assembly of the Firefly Pyrocoelia pectoralis.</title>
        <authorList>
            <person name="Fu X."/>
            <person name="Meyer-Rochow V.B."/>
            <person name="Ballantyne L."/>
            <person name="Zhu X."/>
        </authorList>
    </citation>
    <scope>NUCLEOTIDE SEQUENCE [LARGE SCALE GENOMIC DNA]</scope>
    <source>
        <strain evidence="18">XCY_ONT2</strain>
    </source>
</reference>
<keyword evidence="14" id="KW-0325">Glycoprotein</keyword>
<dbReference type="InterPro" id="IPR013608">
    <property type="entry name" value="VWA_N"/>
</dbReference>
<dbReference type="SMART" id="SM00327">
    <property type="entry name" value="VWA"/>
    <property type="match status" value="1"/>
</dbReference>
<dbReference type="AlphaFoldDB" id="A0AAN7V1T6"/>
<dbReference type="Gene3D" id="3.40.50.410">
    <property type="entry name" value="von Willebrand factor, type A domain"/>
    <property type="match status" value="1"/>
</dbReference>
<dbReference type="PANTHER" id="PTHR10166:SF31">
    <property type="entry name" value="CA[2+] CHANNEL MUSCLE-SPECIFIC ALPHA2_DELTA SUBUNIT, ISOFORM A"/>
    <property type="match status" value="1"/>
</dbReference>
<evidence type="ECO:0000256" key="10">
    <source>
        <dbReference type="ARBA" id="ARBA00022989"/>
    </source>
</evidence>
<keyword evidence="7 16" id="KW-0732">Signal</keyword>